<name>A0ABS5AGX1_9PSEU</name>
<dbReference type="GO" id="GO:0004512">
    <property type="term" value="F:inositol-3-phosphate synthase activity"/>
    <property type="evidence" value="ECO:0007669"/>
    <property type="project" value="UniProtKB-EC"/>
</dbReference>
<gene>
    <name evidence="3" type="ORF">JOF53_004474</name>
</gene>
<accession>A0ABS5AGX1</accession>
<dbReference type="EC" id="5.5.1.4" evidence="3"/>
<dbReference type="Gene3D" id="3.30.360.10">
    <property type="entry name" value="Dihydrodipicolinate Reductase, domain 2"/>
    <property type="match status" value="1"/>
</dbReference>
<dbReference type="InterPro" id="IPR017815">
    <property type="entry name" value="Myo-inos-1-P_Synthase_actino"/>
</dbReference>
<comment type="similarity">
    <text evidence="1">Belongs to the myo-inositol 1-phosphate synthase family.</text>
</comment>
<dbReference type="Gene3D" id="3.40.50.720">
    <property type="entry name" value="NAD(P)-binding Rossmann-like Domain"/>
    <property type="match status" value="1"/>
</dbReference>
<dbReference type="EMBL" id="JAGIOO010000001">
    <property type="protein sequence ID" value="MBP2475602.1"/>
    <property type="molecule type" value="Genomic_DNA"/>
</dbReference>
<feature type="domain" description="Myo-inositol-1-phosphate synthase GAPDH-like" evidence="2">
    <location>
        <begin position="195"/>
        <end position="303"/>
    </location>
</feature>
<keyword evidence="3" id="KW-0413">Isomerase</keyword>
<dbReference type="Pfam" id="PF01658">
    <property type="entry name" value="Inos-1-P_synth"/>
    <property type="match status" value="1"/>
</dbReference>
<dbReference type="InterPro" id="IPR052199">
    <property type="entry name" value="MIPS"/>
</dbReference>
<evidence type="ECO:0000313" key="4">
    <source>
        <dbReference type="Proteomes" id="UP001519363"/>
    </source>
</evidence>
<sequence>MSGDRRSVRVAIVGVGNCAASLVQGVHYYRDAAPDAKVPGLMHVQFGDYHVRDIEFVAAFDVDAKKVGVDLAEAIVASENNTVKICDVPPLGVVVQRGHTLDGLGRYYRETIQESDEQPVDVAQALREAEVDVLVSYLPVGSEAADRFYAQAAIDAKVAFVNALPVFIASDPVWAEKFRAAGVPIVGDDIKSQVGATITHRVLAKLFEDRGVVLDRTMQLNVGGNMDFMNMLERDRLESKKVSKTQAVTSQVEHDLGARNVHIGPSDYVAWLDDRKWAYVRLEGRAFGDVPLNLEYKLEVWDSPNSAGVIIDAVRAAKIALDRGVGGPVLSASSYFMKSPPEQYTDSVARDKVEEFIRGEA</sequence>
<dbReference type="InterPro" id="IPR036291">
    <property type="entry name" value="NAD(P)-bd_dom_sf"/>
</dbReference>
<dbReference type="InterPro" id="IPR002587">
    <property type="entry name" value="Myo-inos-1-P_Synthase"/>
</dbReference>
<dbReference type="SUPFAM" id="SSF55347">
    <property type="entry name" value="Glyceraldehyde-3-phosphate dehydrogenase-like, C-terminal domain"/>
    <property type="match status" value="1"/>
</dbReference>
<organism evidence="3 4">
    <name type="scientific">Crossiella equi</name>
    <dbReference type="NCBI Taxonomy" id="130796"/>
    <lineage>
        <taxon>Bacteria</taxon>
        <taxon>Bacillati</taxon>
        <taxon>Actinomycetota</taxon>
        <taxon>Actinomycetes</taxon>
        <taxon>Pseudonocardiales</taxon>
        <taxon>Pseudonocardiaceae</taxon>
        <taxon>Crossiella</taxon>
    </lineage>
</organism>
<dbReference type="SUPFAM" id="SSF51735">
    <property type="entry name" value="NAD(P)-binding Rossmann-fold domains"/>
    <property type="match status" value="1"/>
</dbReference>
<evidence type="ECO:0000256" key="1">
    <source>
        <dbReference type="ARBA" id="ARBA00010813"/>
    </source>
</evidence>
<dbReference type="NCBIfam" id="TIGR03450">
    <property type="entry name" value="mycothiol_INO1"/>
    <property type="match status" value="1"/>
</dbReference>
<reference evidence="3 4" key="1">
    <citation type="submission" date="2021-03" db="EMBL/GenBank/DDBJ databases">
        <title>Sequencing the genomes of 1000 actinobacteria strains.</title>
        <authorList>
            <person name="Klenk H.-P."/>
        </authorList>
    </citation>
    <scope>NUCLEOTIDE SEQUENCE [LARGE SCALE GENOMIC DNA]</scope>
    <source>
        <strain evidence="3 4">DSM 44580</strain>
    </source>
</reference>
<dbReference type="PANTHER" id="PTHR43125">
    <property type="entry name" value="INOSITOL-3-PHOSPHATE SYNTHASE"/>
    <property type="match status" value="1"/>
</dbReference>
<dbReference type="RefSeq" id="WP_086781850.1">
    <property type="nucleotide sequence ID" value="NZ_JAGIOO010000001.1"/>
</dbReference>
<keyword evidence="4" id="KW-1185">Reference proteome</keyword>
<dbReference type="InterPro" id="IPR013021">
    <property type="entry name" value="Myo-inos-1-P_Synthase_GAPDH"/>
</dbReference>
<dbReference type="Proteomes" id="UP001519363">
    <property type="component" value="Unassembled WGS sequence"/>
</dbReference>
<proteinExistence type="inferred from homology"/>
<evidence type="ECO:0000313" key="3">
    <source>
        <dbReference type="EMBL" id="MBP2475602.1"/>
    </source>
</evidence>
<dbReference type="PANTHER" id="PTHR43125:SF1">
    <property type="entry name" value="INOSITOL-3-PHOSPHATE SYNTHASE"/>
    <property type="match status" value="1"/>
</dbReference>
<dbReference type="PIRSF" id="PIRSF015578">
    <property type="entry name" value="Myoinos-ppht_syn"/>
    <property type="match status" value="1"/>
</dbReference>
<evidence type="ECO:0000259" key="2">
    <source>
        <dbReference type="Pfam" id="PF01658"/>
    </source>
</evidence>
<comment type="caution">
    <text evidence="3">The sequence shown here is derived from an EMBL/GenBank/DDBJ whole genome shotgun (WGS) entry which is preliminary data.</text>
</comment>
<protein>
    <submittedName>
        <fullName evidence="3">Myo-inositol-1-phosphate synthase</fullName>
        <ecNumber evidence="3">5.5.1.4</ecNumber>
    </submittedName>
</protein>